<reference evidence="9" key="1">
    <citation type="journal article" date="2019" name="Int. J. Syst. Evol. Microbiol.">
        <title>Halobacteriovorax valvorus sp. nov., a novel prokaryotic predator isolated from coastal seawater of China.</title>
        <authorList>
            <person name="Chen M.-X."/>
        </authorList>
    </citation>
    <scope>NUCLEOTIDE SEQUENCE [LARGE SCALE GENOMIC DNA]</scope>
    <source>
        <strain evidence="9">BL9</strain>
    </source>
</reference>
<dbReference type="CDD" id="cd06782">
    <property type="entry name" value="cpPDZ_CPP-like"/>
    <property type="match status" value="1"/>
</dbReference>
<evidence type="ECO:0000256" key="4">
    <source>
        <dbReference type="ARBA" id="ARBA00022825"/>
    </source>
</evidence>
<evidence type="ECO:0000259" key="7">
    <source>
        <dbReference type="PROSITE" id="PS50106"/>
    </source>
</evidence>
<evidence type="ECO:0000313" key="9">
    <source>
        <dbReference type="Proteomes" id="UP000443582"/>
    </source>
</evidence>
<keyword evidence="4 5" id="KW-0720">Serine protease</keyword>
<sequence length="732" mass="84607">MHKKLRTTFGLVLGLALLSTPLALHAENGLFSINKDQVLGNRLIEVLEQLHYKKLKVNNDLSKNAFQEFIKKIDFSKQFLYKSDVKKLEKYELLMDDEMRSGNYKLVLDAMKIKVDRINQADELRKKLFKENKFNFRGNEVIELDPEKRHFAKDKSEFEKNWRLTFKQSVMARYISIKEDQEDLKNGKNKKDKDKKEKKSKKKLESEKILTEKEILAKAHEAIDKKYRLYFERLLKERREDYMEIFYNSIGAVFDPHTAYLAPKKKEDFDIDMSGQLEGIGAVLSEDEGYIKVVEIVPGGAAWRQKELEVDDLILAVSEGDSKEEPVDLVGMRVDDAVRYIRGKKGTVVRLHVKKADGTRKTIGITRDVVKIGASFAKSSVLELDGVKGKYGYINVPKFYREFNGTINCTDDVRAEIKRLKKQKVNGIILDLRNNGGGALTDAQLMSGLFIKKGPIVQTKNYMHQVETLADTDPEVEYDGPLIVMVNRYSASASEILAAAMQDYKRAVVVGGEVTHGKGTVQVVYNLDQGLDKMLGEKFGALKLTIQKFYRITGGSTQYKGVTPDIVIPDPMAYAENREQDLTYSLKWDQIKPKKFQKWTKHQYDLKKLISNSKKRVAKNDRLQKVQESVDYLRKRRKDTKLKLNIDSWMKEEEANKKKLEELKLDEENTKLTITHFEESLKSHETVKKGEEKQWKDDFKQRKEEWVSSLRKDAGLEEAIHIMRDMIDQLKK</sequence>
<protein>
    <submittedName>
        <fullName evidence="8">Tail-specific protease</fullName>
    </submittedName>
</protein>
<feature type="domain" description="PDZ" evidence="7">
    <location>
        <begin position="270"/>
        <end position="348"/>
    </location>
</feature>
<dbReference type="SUPFAM" id="SSF52096">
    <property type="entry name" value="ClpP/crotonase"/>
    <property type="match status" value="1"/>
</dbReference>
<keyword evidence="3 5" id="KW-0378">Hydrolase</keyword>
<evidence type="ECO:0000256" key="1">
    <source>
        <dbReference type="ARBA" id="ARBA00009179"/>
    </source>
</evidence>
<evidence type="ECO:0000256" key="6">
    <source>
        <dbReference type="SAM" id="SignalP"/>
    </source>
</evidence>
<feature type="signal peptide" evidence="6">
    <location>
        <begin position="1"/>
        <end position="26"/>
    </location>
</feature>
<feature type="chain" id="PRO_5045777722" evidence="6">
    <location>
        <begin position="27"/>
        <end position="732"/>
    </location>
</feature>
<dbReference type="Gene3D" id="2.30.42.10">
    <property type="match status" value="1"/>
</dbReference>
<dbReference type="InterPro" id="IPR004447">
    <property type="entry name" value="Peptidase_S41A"/>
</dbReference>
<dbReference type="CDD" id="cd07560">
    <property type="entry name" value="Peptidase_S41_CPP"/>
    <property type="match status" value="1"/>
</dbReference>
<evidence type="ECO:0000256" key="2">
    <source>
        <dbReference type="ARBA" id="ARBA00022670"/>
    </source>
</evidence>
<keyword evidence="9" id="KW-1185">Reference proteome</keyword>
<dbReference type="InterPro" id="IPR029045">
    <property type="entry name" value="ClpP/crotonase-like_dom_sf"/>
</dbReference>
<dbReference type="Pfam" id="PF00595">
    <property type="entry name" value="PDZ"/>
    <property type="match status" value="1"/>
</dbReference>
<evidence type="ECO:0000256" key="5">
    <source>
        <dbReference type="RuleBase" id="RU004404"/>
    </source>
</evidence>
<dbReference type="InterPro" id="IPR040573">
    <property type="entry name" value="TSP_N"/>
</dbReference>
<dbReference type="NCBIfam" id="TIGR00225">
    <property type="entry name" value="prc"/>
    <property type="match status" value="1"/>
</dbReference>
<dbReference type="GO" id="GO:0008233">
    <property type="term" value="F:peptidase activity"/>
    <property type="evidence" value="ECO:0007669"/>
    <property type="project" value="UniProtKB-KW"/>
</dbReference>
<dbReference type="RefSeq" id="WP_114706368.1">
    <property type="nucleotide sequence ID" value="NZ_QDKL01000002.1"/>
</dbReference>
<comment type="similarity">
    <text evidence="1 5">Belongs to the peptidase S41A family.</text>
</comment>
<dbReference type="Pfam" id="PF17804">
    <property type="entry name" value="TSP_NTD"/>
    <property type="match status" value="1"/>
</dbReference>
<keyword evidence="2 5" id="KW-0645">Protease</keyword>
<dbReference type="SUPFAM" id="SSF50156">
    <property type="entry name" value="PDZ domain-like"/>
    <property type="match status" value="1"/>
</dbReference>
<dbReference type="SMART" id="SM00228">
    <property type="entry name" value="PDZ"/>
    <property type="match status" value="1"/>
</dbReference>
<name>A0ABY0IFD8_9BACT</name>
<keyword evidence="6" id="KW-0732">Signal</keyword>
<comment type="caution">
    <text evidence="8">The sequence shown here is derived from an EMBL/GenBank/DDBJ whole genome shotgun (WGS) entry which is preliminary data.</text>
</comment>
<dbReference type="EMBL" id="QDKL01000002">
    <property type="protein sequence ID" value="RZF21300.1"/>
    <property type="molecule type" value="Genomic_DNA"/>
</dbReference>
<dbReference type="GO" id="GO:0006508">
    <property type="term" value="P:proteolysis"/>
    <property type="evidence" value="ECO:0007669"/>
    <property type="project" value="UniProtKB-KW"/>
</dbReference>
<dbReference type="Proteomes" id="UP000443582">
    <property type="component" value="Unassembled WGS sequence"/>
</dbReference>
<accession>A0ABY0IFD8</accession>
<dbReference type="PROSITE" id="PS50106">
    <property type="entry name" value="PDZ"/>
    <property type="match status" value="1"/>
</dbReference>
<dbReference type="SMART" id="SM00245">
    <property type="entry name" value="TSPc"/>
    <property type="match status" value="1"/>
</dbReference>
<evidence type="ECO:0000313" key="8">
    <source>
        <dbReference type="EMBL" id="RZF21300.1"/>
    </source>
</evidence>
<dbReference type="Pfam" id="PF03572">
    <property type="entry name" value="Peptidase_S41"/>
    <property type="match status" value="1"/>
</dbReference>
<dbReference type="Gene3D" id="3.90.226.10">
    <property type="entry name" value="2-enoyl-CoA Hydratase, Chain A, domain 1"/>
    <property type="match status" value="1"/>
</dbReference>
<organism evidence="8 9">
    <name type="scientific">Halobacteriovorax vibrionivorans</name>
    <dbReference type="NCBI Taxonomy" id="2152716"/>
    <lineage>
        <taxon>Bacteria</taxon>
        <taxon>Pseudomonadati</taxon>
        <taxon>Bdellovibrionota</taxon>
        <taxon>Bacteriovoracia</taxon>
        <taxon>Bacteriovoracales</taxon>
        <taxon>Halobacteriovoraceae</taxon>
        <taxon>Halobacteriovorax</taxon>
    </lineage>
</organism>
<dbReference type="InterPro" id="IPR036034">
    <property type="entry name" value="PDZ_sf"/>
</dbReference>
<proteinExistence type="inferred from homology"/>
<dbReference type="PANTHER" id="PTHR32060:SF22">
    <property type="entry name" value="CARBOXYL-TERMINAL-PROCESSING PEPTIDASE 3, CHLOROPLASTIC"/>
    <property type="match status" value="1"/>
</dbReference>
<dbReference type="PANTHER" id="PTHR32060">
    <property type="entry name" value="TAIL-SPECIFIC PROTEASE"/>
    <property type="match status" value="1"/>
</dbReference>
<gene>
    <name evidence="8" type="ORF">DAY19_06340</name>
</gene>
<dbReference type="Pfam" id="PF11818">
    <property type="entry name" value="DUF3340"/>
    <property type="match status" value="1"/>
</dbReference>
<dbReference type="InterPro" id="IPR005151">
    <property type="entry name" value="Tail-specific_protease"/>
</dbReference>
<evidence type="ECO:0000256" key="3">
    <source>
        <dbReference type="ARBA" id="ARBA00022801"/>
    </source>
</evidence>
<dbReference type="InterPro" id="IPR020992">
    <property type="entry name" value="Tail_Prtase_C"/>
</dbReference>
<dbReference type="InterPro" id="IPR001478">
    <property type="entry name" value="PDZ"/>
</dbReference>